<dbReference type="InterPro" id="IPR036397">
    <property type="entry name" value="RNaseH_sf"/>
</dbReference>
<evidence type="ECO:0000313" key="1">
    <source>
        <dbReference type="EMBL" id="KAK3875782.1"/>
    </source>
</evidence>
<name>A0AAE1KLN7_PETCI</name>
<evidence type="ECO:0000313" key="2">
    <source>
        <dbReference type="Proteomes" id="UP001286313"/>
    </source>
</evidence>
<organism evidence="1 2">
    <name type="scientific">Petrolisthes cinctipes</name>
    <name type="common">Flat porcelain crab</name>
    <dbReference type="NCBI Taxonomy" id="88211"/>
    <lineage>
        <taxon>Eukaryota</taxon>
        <taxon>Metazoa</taxon>
        <taxon>Ecdysozoa</taxon>
        <taxon>Arthropoda</taxon>
        <taxon>Crustacea</taxon>
        <taxon>Multicrustacea</taxon>
        <taxon>Malacostraca</taxon>
        <taxon>Eumalacostraca</taxon>
        <taxon>Eucarida</taxon>
        <taxon>Decapoda</taxon>
        <taxon>Pleocyemata</taxon>
        <taxon>Anomura</taxon>
        <taxon>Galatheoidea</taxon>
        <taxon>Porcellanidae</taxon>
        <taxon>Petrolisthes</taxon>
    </lineage>
</organism>
<gene>
    <name evidence="1" type="ORF">Pcinc_019361</name>
</gene>
<dbReference type="Gene3D" id="3.30.420.10">
    <property type="entry name" value="Ribonuclease H-like superfamily/Ribonuclease H"/>
    <property type="match status" value="1"/>
</dbReference>
<dbReference type="EMBL" id="JAWQEG010001919">
    <property type="protein sequence ID" value="KAK3875782.1"/>
    <property type="molecule type" value="Genomic_DNA"/>
</dbReference>
<sequence>MKNHEYLNMHKVCTKFVSSVLNEEQREMCSDDSREMDIVPCPKSILVTNYLTEMSDFWMFPKLKEKLRVCRFEGVEEMKEAVMSILDTFTLEEYKVAFKKWVERYIKCIEIGES</sequence>
<protein>
    <submittedName>
        <fullName evidence="1">Uncharacterized protein</fullName>
    </submittedName>
</protein>
<dbReference type="Proteomes" id="UP001286313">
    <property type="component" value="Unassembled WGS sequence"/>
</dbReference>
<dbReference type="AlphaFoldDB" id="A0AAE1KLN7"/>
<proteinExistence type="predicted"/>
<reference evidence="1" key="1">
    <citation type="submission" date="2023-10" db="EMBL/GenBank/DDBJ databases">
        <title>Genome assemblies of two species of porcelain crab, Petrolisthes cinctipes and Petrolisthes manimaculis (Anomura: Porcellanidae).</title>
        <authorList>
            <person name="Angst P."/>
        </authorList>
    </citation>
    <scope>NUCLEOTIDE SEQUENCE</scope>
    <source>
        <strain evidence="1">PB745_01</strain>
        <tissue evidence="1">Gill</tissue>
    </source>
</reference>
<keyword evidence="2" id="KW-1185">Reference proteome</keyword>
<accession>A0AAE1KLN7</accession>
<dbReference type="GO" id="GO:0003676">
    <property type="term" value="F:nucleic acid binding"/>
    <property type="evidence" value="ECO:0007669"/>
    <property type="project" value="InterPro"/>
</dbReference>
<comment type="caution">
    <text evidence="1">The sequence shown here is derived from an EMBL/GenBank/DDBJ whole genome shotgun (WGS) entry which is preliminary data.</text>
</comment>